<dbReference type="AlphaFoldDB" id="A0A9J6DFC4"/>
<feature type="chain" id="PRO_5039930119" evidence="3">
    <location>
        <begin position="20"/>
        <end position="610"/>
    </location>
</feature>
<feature type="region of interest" description="Disordered" evidence="1">
    <location>
        <begin position="589"/>
        <end position="610"/>
    </location>
</feature>
<dbReference type="EMBL" id="JABSTU010000009">
    <property type="protein sequence ID" value="KAH8020622.1"/>
    <property type="molecule type" value="Genomic_DNA"/>
</dbReference>
<evidence type="ECO:0000256" key="3">
    <source>
        <dbReference type="SAM" id="SignalP"/>
    </source>
</evidence>
<organism evidence="4 5">
    <name type="scientific">Rhipicephalus microplus</name>
    <name type="common">Cattle tick</name>
    <name type="synonym">Boophilus microplus</name>
    <dbReference type="NCBI Taxonomy" id="6941"/>
    <lineage>
        <taxon>Eukaryota</taxon>
        <taxon>Metazoa</taxon>
        <taxon>Ecdysozoa</taxon>
        <taxon>Arthropoda</taxon>
        <taxon>Chelicerata</taxon>
        <taxon>Arachnida</taxon>
        <taxon>Acari</taxon>
        <taxon>Parasitiformes</taxon>
        <taxon>Ixodida</taxon>
        <taxon>Ixodoidea</taxon>
        <taxon>Ixodidae</taxon>
        <taxon>Rhipicephalinae</taxon>
        <taxon>Rhipicephalus</taxon>
        <taxon>Boophilus</taxon>
    </lineage>
</organism>
<dbReference type="Proteomes" id="UP000821866">
    <property type="component" value="Chromosome 7"/>
</dbReference>
<keyword evidence="3" id="KW-0732">Signal</keyword>
<feature type="transmembrane region" description="Helical" evidence="2">
    <location>
        <begin position="51"/>
        <end position="76"/>
    </location>
</feature>
<keyword evidence="2" id="KW-0472">Membrane</keyword>
<feature type="transmembrane region" description="Helical" evidence="2">
    <location>
        <begin position="96"/>
        <end position="120"/>
    </location>
</feature>
<sequence length="610" mass="68485">MREVLPVAMLLLTLPHSAPFLRHRTPPFYDSDPLEDNVEFPGGKVRIHQPYIYQLFQVTVVLTNIGIVSGVCIVVLRFMGTCGASSCQDITINYRLLFHAYTASSWLVCAGVVFVAIFALSCDYSLDRGMKKLDKYVQDYKEKIRTFLEDRMIKASSSVSGQAAEVTFENMSLQLKVSRHSFSKTFGGRAAHAIASKLRVELKAQSLFQEFVYNNTFEFIISGLDVQTRASIIRAVMSSTLFQRHGIVVTVADLMQQLRGQLFAFSYEVRHVEDGVDSMTTILFANETSDASNLLDIKGWKDLIKYSIIAMMVFVVVTMGGMMAGFTLGFANHYGHASPLERNALSNMAGYVLVGTSHVMVFGGSLMLLSAGIFMLLGCIGDIYLCRSQRSYYQGDSEPLKDLTISLLMNATDNRHYVMKLLKYSLVEKHCREHVGIGSLAGIKPKDLEAALDKIVEFQTDLVHQYKLDIKALAEEVVSRYMAVQQFQGQFEKADLKDLFSNDKKLSDYVVHKLREFEDTVKQTFLDFTIDECDSLKNNISSYIDENGYWLSIMVLVGIYVYATYISLTASKYLYIMKSYTYEGEPVPPGVTGGAGTLNEDERLRSEDAE</sequence>
<keyword evidence="2" id="KW-0812">Transmembrane</keyword>
<feature type="signal peptide" evidence="3">
    <location>
        <begin position="1"/>
        <end position="19"/>
    </location>
</feature>
<feature type="transmembrane region" description="Helical" evidence="2">
    <location>
        <begin position="548"/>
        <end position="568"/>
    </location>
</feature>
<name>A0A9J6DFC4_RHIMP</name>
<feature type="transmembrane region" description="Helical" evidence="2">
    <location>
        <begin position="306"/>
        <end position="330"/>
    </location>
</feature>
<comment type="caution">
    <text evidence="4">The sequence shown here is derived from an EMBL/GenBank/DDBJ whole genome shotgun (WGS) entry which is preliminary data.</text>
</comment>
<keyword evidence="2" id="KW-1133">Transmembrane helix</keyword>
<evidence type="ECO:0000256" key="1">
    <source>
        <dbReference type="SAM" id="MobiDB-lite"/>
    </source>
</evidence>
<reference evidence="4" key="1">
    <citation type="journal article" date="2020" name="Cell">
        <title>Large-Scale Comparative Analyses of Tick Genomes Elucidate Their Genetic Diversity and Vector Capacities.</title>
        <authorList>
            <consortium name="Tick Genome and Microbiome Consortium (TIGMIC)"/>
            <person name="Jia N."/>
            <person name="Wang J."/>
            <person name="Shi W."/>
            <person name="Du L."/>
            <person name="Sun Y."/>
            <person name="Zhan W."/>
            <person name="Jiang J.F."/>
            <person name="Wang Q."/>
            <person name="Zhang B."/>
            <person name="Ji P."/>
            <person name="Bell-Sakyi L."/>
            <person name="Cui X.M."/>
            <person name="Yuan T.T."/>
            <person name="Jiang B.G."/>
            <person name="Yang W.F."/>
            <person name="Lam T.T."/>
            <person name="Chang Q.C."/>
            <person name="Ding S.J."/>
            <person name="Wang X.J."/>
            <person name="Zhu J.G."/>
            <person name="Ruan X.D."/>
            <person name="Zhao L."/>
            <person name="Wei J.T."/>
            <person name="Ye R.Z."/>
            <person name="Que T.C."/>
            <person name="Du C.H."/>
            <person name="Zhou Y.H."/>
            <person name="Cheng J.X."/>
            <person name="Dai P.F."/>
            <person name="Guo W.B."/>
            <person name="Han X.H."/>
            <person name="Huang E.J."/>
            <person name="Li L.F."/>
            <person name="Wei W."/>
            <person name="Gao Y.C."/>
            <person name="Liu J.Z."/>
            <person name="Shao H.Z."/>
            <person name="Wang X."/>
            <person name="Wang C.C."/>
            <person name="Yang T.C."/>
            <person name="Huo Q.B."/>
            <person name="Li W."/>
            <person name="Chen H.Y."/>
            <person name="Chen S.E."/>
            <person name="Zhou L.G."/>
            <person name="Ni X.B."/>
            <person name="Tian J.H."/>
            <person name="Sheng Y."/>
            <person name="Liu T."/>
            <person name="Pan Y.S."/>
            <person name="Xia L.Y."/>
            <person name="Li J."/>
            <person name="Zhao F."/>
            <person name="Cao W.C."/>
        </authorList>
    </citation>
    <scope>NUCLEOTIDE SEQUENCE</scope>
    <source>
        <strain evidence="4">Rmic-2018</strain>
    </source>
</reference>
<feature type="compositionally biased region" description="Basic and acidic residues" evidence="1">
    <location>
        <begin position="600"/>
        <end position="610"/>
    </location>
</feature>
<gene>
    <name evidence="4" type="ORF">HPB51_002571</name>
</gene>
<evidence type="ECO:0000256" key="2">
    <source>
        <dbReference type="SAM" id="Phobius"/>
    </source>
</evidence>
<evidence type="ECO:0000313" key="4">
    <source>
        <dbReference type="EMBL" id="KAH8020622.1"/>
    </source>
</evidence>
<feature type="transmembrane region" description="Helical" evidence="2">
    <location>
        <begin position="351"/>
        <end position="377"/>
    </location>
</feature>
<accession>A0A9J6DFC4</accession>
<evidence type="ECO:0000313" key="5">
    <source>
        <dbReference type="Proteomes" id="UP000821866"/>
    </source>
</evidence>
<reference evidence="4" key="2">
    <citation type="submission" date="2021-09" db="EMBL/GenBank/DDBJ databases">
        <authorList>
            <person name="Jia N."/>
            <person name="Wang J."/>
            <person name="Shi W."/>
            <person name="Du L."/>
            <person name="Sun Y."/>
            <person name="Zhan W."/>
            <person name="Jiang J."/>
            <person name="Wang Q."/>
            <person name="Zhang B."/>
            <person name="Ji P."/>
            <person name="Sakyi L.B."/>
            <person name="Cui X."/>
            <person name="Yuan T."/>
            <person name="Jiang B."/>
            <person name="Yang W."/>
            <person name="Lam T.T.-Y."/>
            <person name="Chang Q."/>
            <person name="Ding S."/>
            <person name="Wang X."/>
            <person name="Zhu J."/>
            <person name="Ruan X."/>
            <person name="Zhao L."/>
            <person name="Wei J."/>
            <person name="Que T."/>
            <person name="Du C."/>
            <person name="Cheng J."/>
            <person name="Dai P."/>
            <person name="Han X."/>
            <person name="Huang E."/>
            <person name="Gao Y."/>
            <person name="Liu J."/>
            <person name="Shao H."/>
            <person name="Ye R."/>
            <person name="Li L."/>
            <person name="Wei W."/>
            <person name="Wang X."/>
            <person name="Wang C."/>
            <person name="Huo Q."/>
            <person name="Li W."/>
            <person name="Guo W."/>
            <person name="Chen H."/>
            <person name="Chen S."/>
            <person name="Zhou L."/>
            <person name="Zhou L."/>
            <person name="Ni X."/>
            <person name="Tian J."/>
            <person name="Zhou Y."/>
            <person name="Sheng Y."/>
            <person name="Liu T."/>
            <person name="Pan Y."/>
            <person name="Xia L."/>
            <person name="Li J."/>
            <person name="Zhao F."/>
            <person name="Cao W."/>
        </authorList>
    </citation>
    <scope>NUCLEOTIDE SEQUENCE</scope>
    <source>
        <strain evidence="4">Rmic-2018</strain>
        <tissue evidence="4">Larvae</tissue>
    </source>
</reference>
<proteinExistence type="predicted"/>
<protein>
    <submittedName>
        <fullName evidence="4">Uncharacterized protein</fullName>
    </submittedName>
</protein>
<keyword evidence="5" id="KW-1185">Reference proteome</keyword>